<reference evidence="1 2" key="1">
    <citation type="submission" date="2016-09" db="EMBL/GenBank/DDBJ databases">
        <title>The draft genome of Dichanthelium oligosanthes: A C3 panicoid grass species.</title>
        <authorList>
            <person name="Studer A.J."/>
            <person name="Schnable J.C."/>
            <person name="Brutnell T.P."/>
        </authorList>
    </citation>
    <scope>NUCLEOTIDE SEQUENCE [LARGE SCALE GENOMIC DNA]</scope>
    <source>
        <strain evidence="2">cv. Kellogg 1175</strain>
        <tissue evidence="1">Leaf</tissue>
    </source>
</reference>
<protein>
    <submittedName>
        <fullName evidence="1">Uncharacterized protein</fullName>
    </submittedName>
</protein>
<accession>A0A1E5V0G0</accession>
<dbReference type="Proteomes" id="UP000095767">
    <property type="component" value="Unassembled WGS sequence"/>
</dbReference>
<dbReference type="PANTHER" id="PTHR19338:SF42">
    <property type="entry name" value="RX N-TERMINAL DOMAIN-CONTAINING PROTEIN"/>
    <property type="match status" value="1"/>
</dbReference>
<dbReference type="EMBL" id="LWDX02056236">
    <property type="protein sequence ID" value="OEL18587.1"/>
    <property type="molecule type" value="Genomic_DNA"/>
</dbReference>
<gene>
    <name evidence="1" type="ORF">BAE44_0020395</name>
</gene>
<comment type="caution">
    <text evidence="1">The sequence shown here is derived from an EMBL/GenBank/DDBJ whole genome shotgun (WGS) entry which is preliminary data.</text>
</comment>
<keyword evidence="2" id="KW-1185">Reference proteome</keyword>
<organism evidence="1 2">
    <name type="scientific">Dichanthelium oligosanthes</name>
    <dbReference type="NCBI Taxonomy" id="888268"/>
    <lineage>
        <taxon>Eukaryota</taxon>
        <taxon>Viridiplantae</taxon>
        <taxon>Streptophyta</taxon>
        <taxon>Embryophyta</taxon>
        <taxon>Tracheophyta</taxon>
        <taxon>Spermatophyta</taxon>
        <taxon>Magnoliopsida</taxon>
        <taxon>Liliopsida</taxon>
        <taxon>Poales</taxon>
        <taxon>Poaceae</taxon>
        <taxon>PACMAD clade</taxon>
        <taxon>Panicoideae</taxon>
        <taxon>Panicodae</taxon>
        <taxon>Paniceae</taxon>
        <taxon>Dichantheliinae</taxon>
        <taxon>Dichanthelium</taxon>
    </lineage>
</organism>
<sequence length="203" mass="23054">MQTPNPHGFMDKCKNIVTKLKTRKKIAKAIEELKIQVKEVGERNSRYKNPGTIKNTSNMTVDPRALTIFEDASNMLVGIDEPKAELIKLLERKGCESSQKTKVVSIIILLDPEDLEKTTLANQVYQELFPAKEKLHQQVKDPFDCGALLSVSRSPDRSHMEIPKLVVYSNSSEKSENFLRTKGTKLYKGINYSPLVYVPFDRV</sequence>
<proteinExistence type="predicted"/>
<evidence type="ECO:0000313" key="1">
    <source>
        <dbReference type="EMBL" id="OEL18587.1"/>
    </source>
</evidence>
<dbReference type="OrthoDB" id="682754at2759"/>
<name>A0A1E5V0G0_9POAL</name>
<dbReference type="AlphaFoldDB" id="A0A1E5V0G0"/>
<dbReference type="PANTHER" id="PTHR19338">
    <property type="entry name" value="TRANSLOCASE OF INNER MITOCHONDRIAL MEMBRANE 13 HOMOLOG"/>
    <property type="match status" value="1"/>
</dbReference>
<evidence type="ECO:0000313" key="2">
    <source>
        <dbReference type="Proteomes" id="UP000095767"/>
    </source>
</evidence>